<keyword evidence="6 10" id="KW-0676">Redox-active center</keyword>
<dbReference type="PRINTS" id="PR00421">
    <property type="entry name" value="THIOREDOXIN"/>
</dbReference>
<dbReference type="CDD" id="cd02947">
    <property type="entry name" value="TRX_family"/>
    <property type="match status" value="1"/>
</dbReference>
<evidence type="ECO:0000256" key="1">
    <source>
        <dbReference type="ARBA" id="ARBA00008987"/>
    </source>
</evidence>
<reference evidence="12" key="2">
    <citation type="submission" date="2023-03" db="EMBL/GenBank/DDBJ databases">
        <authorList>
            <person name="Zhang Z."/>
        </authorList>
    </citation>
    <scope>NUCLEOTIDE SEQUENCE</scope>
    <source>
        <strain evidence="12">DSA</strain>
    </source>
</reference>
<feature type="active site" description="Nucleophile" evidence="9">
    <location>
        <position position="33"/>
    </location>
</feature>
<dbReference type="PANTHER" id="PTHR45663:SF11">
    <property type="entry name" value="GEO12009P1"/>
    <property type="match status" value="1"/>
</dbReference>
<dbReference type="SUPFAM" id="SSF52833">
    <property type="entry name" value="Thioredoxin-like"/>
    <property type="match status" value="1"/>
</dbReference>
<dbReference type="RefSeq" id="WP_304544892.1">
    <property type="nucleotide sequence ID" value="NZ_JARPTC010000023.1"/>
</dbReference>
<dbReference type="GO" id="GO:0015035">
    <property type="term" value="F:protein-disulfide reductase activity"/>
    <property type="evidence" value="ECO:0007669"/>
    <property type="project" value="UniProtKB-UniRule"/>
</dbReference>
<dbReference type="InterPro" id="IPR017937">
    <property type="entry name" value="Thioredoxin_CS"/>
</dbReference>
<evidence type="ECO:0000256" key="3">
    <source>
        <dbReference type="ARBA" id="ARBA00022448"/>
    </source>
</evidence>
<protein>
    <recommendedName>
        <fullName evidence="2 7">Thioredoxin</fullName>
    </recommendedName>
</protein>
<dbReference type="EMBL" id="JARPTC010000023">
    <property type="protein sequence ID" value="MDO7788718.1"/>
    <property type="molecule type" value="Genomic_DNA"/>
</dbReference>
<evidence type="ECO:0000256" key="10">
    <source>
        <dbReference type="PIRSR" id="PIRSR000077-4"/>
    </source>
</evidence>
<feature type="disulfide bond" description="Redox-active" evidence="10">
    <location>
        <begin position="33"/>
        <end position="36"/>
    </location>
</feature>
<proteinExistence type="inferred from homology"/>
<evidence type="ECO:0000256" key="4">
    <source>
        <dbReference type="ARBA" id="ARBA00022982"/>
    </source>
</evidence>
<evidence type="ECO:0000256" key="2">
    <source>
        <dbReference type="ARBA" id="ARBA00020570"/>
    </source>
</evidence>
<organism evidence="12 13">
    <name type="scientific">Desulforamulus aquiferis</name>
    <dbReference type="NCBI Taxonomy" id="1397668"/>
    <lineage>
        <taxon>Bacteria</taxon>
        <taxon>Bacillati</taxon>
        <taxon>Bacillota</taxon>
        <taxon>Clostridia</taxon>
        <taxon>Eubacteriales</taxon>
        <taxon>Peptococcaceae</taxon>
        <taxon>Desulforamulus</taxon>
    </lineage>
</organism>
<gene>
    <name evidence="12" type="primary">trxA</name>
    <name evidence="12" type="ORF">P6N53_15925</name>
</gene>
<feature type="domain" description="Thioredoxin" evidence="11">
    <location>
        <begin position="1"/>
        <end position="108"/>
    </location>
</feature>
<dbReference type="AlphaFoldDB" id="A0AAW7ZH59"/>
<feature type="site" description="Contributes to redox potential value" evidence="9">
    <location>
        <position position="34"/>
    </location>
</feature>
<evidence type="ECO:0000313" key="12">
    <source>
        <dbReference type="EMBL" id="MDO7788718.1"/>
    </source>
</evidence>
<feature type="site" description="Contributes to redox potential value" evidence="9">
    <location>
        <position position="35"/>
    </location>
</feature>
<dbReference type="PROSITE" id="PS51352">
    <property type="entry name" value="THIOREDOXIN_2"/>
    <property type="match status" value="1"/>
</dbReference>
<reference evidence="12" key="1">
    <citation type="journal article" date="2023" name="J. Hazard. Mater.">
        <title>Anaerobic biodegradation of pyrene and benzo[a]pyrene by a new sulfate-reducing Desulforamulus aquiferis strain DSA.</title>
        <authorList>
            <person name="Zhang Z."/>
            <person name="Sun J."/>
            <person name="Gong X."/>
            <person name="Wang C."/>
            <person name="Wang H."/>
        </authorList>
    </citation>
    <scope>NUCLEOTIDE SEQUENCE</scope>
    <source>
        <strain evidence="12">DSA</strain>
    </source>
</reference>
<accession>A0AAW7ZH59</accession>
<evidence type="ECO:0000256" key="9">
    <source>
        <dbReference type="PIRSR" id="PIRSR000077-1"/>
    </source>
</evidence>
<evidence type="ECO:0000259" key="11">
    <source>
        <dbReference type="PROSITE" id="PS51352"/>
    </source>
</evidence>
<dbReference type="PROSITE" id="PS00194">
    <property type="entry name" value="THIOREDOXIN_1"/>
    <property type="match status" value="1"/>
</dbReference>
<comment type="similarity">
    <text evidence="1 8">Belongs to the thioredoxin family.</text>
</comment>
<evidence type="ECO:0000256" key="8">
    <source>
        <dbReference type="PIRNR" id="PIRNR000077"/>
    </source>
</evidence>
<dbReference type="Proteomes" id="UP001172911">
    <property type="component" value="Unassembled WGS sequence"/>
</dbReference>
<dbReference type="InterPro" id="IPR036249">
    <property type="entry name" value="Thioredoxin-like_sf"/>
</dbReference>
<dbReference type="FunFam" id="3.40.30.10:FF:000001">
    <property type="entry name" value="Thioredoxin"/>
    <property type="match status" value="1"/>
</dbReference>
<dbReference type="InterPro" id="IPR005746">
    <property type="entry name" value="Thioredoxin"/>
</dbReference>
<feature type="active site" description="Nucleophile" evidence="9">
    <location>
        <position position="36"/>
    </location>
</feature>
<dbReference type="Pfam" id="PF00085">
    <property type="entry name" value="Thioredoxin"/>
    <property type="match status" value="1"/>
</dbReference>
<keyword evidence="5 10" id="KW-1015">Disulfide bond</keyword>
<evidence type="ECO:0000256" key="5">
    <source>
        <dbReference type="ARBA" id="ARBA00023157"/>
    </source>
</evidence>
<name>A0AAW7ZH59_9FIRM</name>
<comment type="caution">
    <text evidence="12">The sequence shown here is derived from an EMBL/GenBank/DDBJ whole genome shotgun (WGS) entry which is preliminary data.</text>
</comment>
<keyword evidence="3" id="KW-0813">Transport</keyword>
<dbReference type="Gene3D" id="3.40.30.10">
    <property type="entry name" value="Glutaredoxin"/>
    <property type="match status" value="1"/>
</dbReference>
<evidence type="ECO:0000256" key="6">
    <source>
        <dbReference type="ARBA" id="ARBA00023284"/>
    </source>
</evidence>
<keyword evidence="4" id="KW-0249">Electron transport</keyword>
<dbReference type="GO" id="GO:0005737">
    <property type="term" value="C:cytoplasm"/>
    <property type="evidence" value="ECO:0007669"/>
    <property type="project" value="TreeGrafter"/>
</dbReference>
<dbReference type="PANTHER" id="PTHR45663">
    <property type="entry name" value="GEO12009P1"/>
    <property type="match status" value="1"/>
</dbReference>
<dbReference type="InterPro" id="IPR013766">
    <property type="entry name" value="Thioredoxin_domain"/>
</dbReference>
<evidence type="ECO:0000313" key="13">
    <source>
        <dbReference type="Proteomes" id="UP001172911"/>
    </source>
</evidence>
<dbReference type="NCBIfam" id="TIGR01068">
    <property type="entry name" value="thioredoxin"/>
    <property type="match status" value="1"/>
</dbReference>
<keyword evidence="13" id="KW-1185">Reference proteome</keyword>
<dbReference type="PIRSF" id="PIRSF000077">
    <property type="entry name" value="Thioredoxin"/>
    <property type="match status" value="1"/>
</dbReference>
<feature type="site" description="Deprotonates C-terminal active site Cys" evidence="9">
    <location>
        <position position="27"/>
    </location>
</feature>
<sequence>MGDNITVLDDQNFWATIEGSKMPVLVDFWADWCGPCKMIAPEIEKLADELQGTVMVCKLNVDDNRETPNGLGIMSIPTMIVFMEGREVERTVGFRKKDDLKKMIDKHL</sequence>
<evidence type="ECO:0000256" key="7">
    <source>
        <dbReference type="NCBIfam" id="TIGR01068"/>
    </source>
</evidence>